<evidence type="ECO:0000313" key="1">
    <source>
        <dbReference type="EMBL" id="VWD49339.1"/>
    </source>
</evidence>
<name>A0A6P3B2K8_BURL3</name>
<dbReference type="EMBL" id="CABVQH010000068">
    <property type="protein sequence ID" value="VWD49339.1"/>
    <property type="molecule type" value="Genomic_DNA"/>
</dbReference>
<proteinExistence type="predicted"/>
<organism evidence="1 2">
    <name type="scientific">Burkholderia lata (strain ATCC 17760 / DSM 23089 / LMG 22485 / NCIMB 9086 / R18194 / 383)</name>
    <dbReference type="NCBI Taxonomy" id="482957"/>
    <lineage>
        <taxon>Bacteria</taxon>
        <taxon>Pseudomonadati</taxon>
        <taxon>Pseudomonadota</taxon>
        <taxon>Betaproteobacteria</taxon>
        <taxon>Burkholderiales</taxon>
        <taxon>Burkholderiaceae</taxon>
        <taxon>Burkholderia</taxon>
        <taxon>Burkholderia cepacia complex</taxon>
    </lineage>
</organism>
<protein>
    <submittedName>
        <fullName evidence="1">Uncharacterized protein</fullName>
    </submittedName>
</protein>
<gene>
    <name evidence="1" type="ORF">BLA18109_07996</name>
</gene>
<dbReference type="AlphaFoldDB" id="A0A6P3B2K8"/>
<reference evidence="1 2" key="1">
    <citation type="submission" date="2019-09" db="EMBL/GenBank/DDBJ databases">
        <authorList>
            <person name="Depoorter E."/>
        </authorList>
    </citation>
    <scope>NUCLEOTIDE SEQUENCE [LARGE SCALE GENOMIC DNA]</scope>
    <source>
        <strain evidence="1">R-18109</strain>
    </source>
</reference>
<evidence type="ECO:0000313" key="2">
    <source>
        <dbReference type="Proteomes" id="UP000494260"/>
    </source>
</evidence>
<dbReference type="Proteomes" id="UP000494260">
    <property type="component" value="Unassembled WGS sequence"/>
</dbReference>
<accession>A0A6P3B2K8</accession>
<sequence length="89" mass="9522">MLLKNSSHITRPIISVSAPPSSSGITYSPTAGMNTSRLPAMIPFFDSGSVMRVNATHGFAPRSYAASSSVRSIFTRCAYSGITMNGRYE</sequence>